<comment type="subcellular location">
    <subcellularLocation>
        <location evidence="1">Cell membrane</location>
        <topology evidence="1">Multi-pass membrane protein</topology>
    </subcellularLocation>
</comment>
<keyword evidence="4 5" id="KW-0472">Membrane</keyword>
<dbReference type="AlphaFoldDB" id="A0A2T0SFE1"/>
<dbReference type="PANTHER" id="PTHR42718">
    <property type="entry name" value="MAJOR FACILITATOR SUPERFAMILY MULTIDRUG TRANSPORTER MFSC"/>
    <property type="match status" value="1"/>
</dbReference>
<name>A0A2T0SFE1_9ACTN</name>
<dbReference type="InterPro" id="IPR020846">
    <property type="entry name" value="MFS_dom"/>
</dbReference>
<feature type="transmembrane region" description="Helical" evidence="5">
    <location>
        <begin position="126"/>
        <end position="149"/>
    </location>
</feature>
<dbReference type="SUPFAM" id="SSF103473">
    <property type="entry name" value="MFS general substrate transporter"/>
    <property type="match status" value="1"/>
</dbReference>
<evidence type="ECO:0000256" key="1">
    <source>
        <dbReference type="ARBA" id="ARBA00004651"/>
    </source>
</evidence>
<evidence type="ECO:0000256" key="5">
    <source>
        <dbReference type="SAM" id="Phobius"/>
    </source>
</evidence>
<comment type="caution">
    <text evidence="7">The sequence shown here is derived from an EMBL/GenBank/DDBJ whole genome shotgun (WGS) entry which is preliminary data.</text>
</comment>
<keyword evidence="2 5" id="KW-0812">Transmembrane</keyword>
<evidence type="ECO:0000313" key="8">
    <source>
        <dbReference type="Proteomes" id="UP000239209"/>
    </source>
</evidence>
<dbReference type="RefSeq" id="WP_245908047.1">
    <property type="nucleotide sequence ID" value="NZ_PVZG01000002.1"/>
</dbReference>
<dbReference type="InterPro" id="IPR036259">
    <property type="entry name" value="MFS_trans_sf"/>
</dbReference>
<dbReference type="GO" id="GO:0005886">
    <property type="term" value="C:plasma membrane"/>
    <property type="evidence" value="ECO:0007669"/>
    <property type="project" value="UniProtKB-SubCell"/>
</dbReference>
<dbReference type="Gene3D" id="1.20.1720.10">
    <property type="entry name" value="Multidrug resistance protein D"/>
    <property type="match status" value="1"/>
</dbReference>
<dbReference type="EMBL" id="PVZG01000002">
    <property type="protein sequence ID" value="PRY32137.1"/>
    <property type="molecule type" value="Genomic_DNA"/>
</dbReference>
<evidence type="ECO:0000259" key="6">
    <source>
        <dbReference type="PROSITE" id="PS50850"/>
    </source>
</evidence>
<dbReference type="PROSITE" id="PS50850">
    <property type="entry name" value="MFS"/>
    <property type="match status" value="1"/>
</dbReference>
<evidence type="ECO:0000256" key="3">
    <source>
        <dbReference type="ARBA" id="ARBA00022989"/>
    </source>
</evidence>
<accession>A0A2T0SFE1</accession>
<feature type="transmembrane region" description="Helical" evidence="5">
    <location>
        <begin position="38"/>
        <end position="56"/>
    </location>
</feature>
<organism evidence="7 8">
    <name type="scientific">Pseudosporangium ferrugineum</name>
    <dbReference type="NCBI Taxonomy" id="439699"/>
    <lineage>
        <taxon>Bacteria</taxon>
        <taxon>Bacillati</taxon>
        <taxon>Actinomycetota</taxon>
        <taxon>Actinomycetes</taxon>
        <taxon>Micromonosporales</taxon>
        <taxon>Micromonosporaceae</taxon>
        <taxon>Pseudosporangium</taxon>
    </lineage>
</organism>
<evidence type="ECO:0000313" key="7">
    <source>
        <dbReference type="EMBL" id="PRY32137.1"/>
    </source>
</evidence>
<sequence>MPLISVSLGTFMLLVDTTVVQVALPGIATDLDASPVSLQWIVDGYVVALAALLLSAGAVADRLGHRRTYAGGLALFAAASALCGAAPDDATLVVFRILQGVGAAALFATTTALLNSAYQGTDRGKAFGLWAAVASAAAAVGPIVGGVLVQGISRR</sequence>
<dbReference type="GO" id="GO:0022857">
    <property type="term" value="F:transmembrane transporter activity"/>
    <property type="evidence" value="ECO:0007669"/>
    <property type="project" value="InterPro"/>
</dbReference>
<keyword evidence="8" id="KW-1185">Reference proteome</keyword>
<reference evidence="7 8" key="1">
    <citation type="submission" date="2018-03" db="EMBL/GenBank/DDBJ databases">
        <title>Genomic Encyclopedia of Archaeal and Bacterial Type Strains, Phase II (KMG-II): from individual species to whole genera.</title>
        <authorList>
            <person name="Goeker M."/>
        </authorList>
    </citation>
    <scope>NUCLEOTIDE SEQUENCE [LARGE SCALE GENOMIC DNA]</scope>
    <source>
        <strain evidence="7 8">DSM 45348</strain>
    </source>
</reference>
<dbReference type="Proteomes" id="UP000239209">
    <property type="component" value="Unassembled WGS sequence"/>
</dbReference>
<gene>
    <name evidence="7" type="ORF">CLV70_102348</name>
</gene>
<dbReference type="InterPro" id="IPR011701">
    <property type="entry name" value="MFS"/>
</dbReference>
<keyword evidence="3 5" id="KW-1133">Transmembrane helix</keyword>
<feature type="transmembrane region" description="Helical" evidence="5">
    <location>
        <begin position="93"/>
        <end position="114"/>
    </location>
</feature>
<protein>
    <submittedName>
        <fullName evidence="7">MFS transporter</fullName>
    </submittedName>
</protein>
<dbReference type="Pfam" id="PF07690">
    <property type="entry name" value="MFS_1"/>
    <property type="match status" value="1"/>
</dbReference>
<evidence type="ECO:0000256" key="2">
    <source>
        <dbReference type="ARBA" id="ARBA00022692"/>
    </source>
</evidence>
<proteinExistence type="predicted"/>
<evidence type="ECO:0000256" key="4">
    <source>
        <dbReference type="ARBA" id="ARBA00023136"/>
    </source>
</evidence>
<dbReference type="PRINTS" id="PR01036">
    <property type="entry name" value="TCRTETB"/>
</dbReference>
<feature type="domain" description="Major facilitator superfamily (MFS) profile" evidence="6">
    <location>
        <begin position="2"/>
        <end position="155"/>
    </location>
</feature>
<dbReference type="PANTHER" id="PTHR42718:SF49">
    <property type="entry name" value="EXPORT PROTEIN"/>
    <property type="match status" value="1"/>
</dbReference>